<gene>
    <name evidence="1" type="ORF">ENQ77_02835</name>
</gene>
<organism evidence="1">
    <name type="scientific">candidate division WOR-3 bacterium</name>
    <dbReference type="NCBI Taxonomy" id="2052148"/>
    <lineage>
        <taxon>Bacteria</taxon>
        <taxon>Bacteria division WOR-3</taxon>
    </lineage>
</organism>
<comment type="caution">
    <text evidence="1">The sequence shown here is derived from an EMBL/GenBank/DDBJ whole genome shotgun (WGS) entry which is preliminary data.</text>
</comment>
<dbReference type="EMBL" id="DSOL01000080">
    <property type="protein sequence ID" value="HEN27597.1"/>
    <property type="molecule type" value="Genomic_DNA"/>
</dbReference>
<dbReference type="AlphaFoldDB" id="A0A7C2P985"/>
<accession>A0A7C2P985</accession>
<dbReference type="InterPro" id="IPR003748">
    <property type="entry name" value="DUF169"/>
</dbReference>
<name>A0A7C2P985_UNCW3</name>
<dbReference type="Pfam" id="PF02596">
    <property type="entry name" value="DUF169"/>
    <property type="match status" value="1"/>
</dbReference>
<dbReference type="PANTHER" id="PTHR37954">
    <property type="entry name" value="BLL4979 PROTEIN"/>
    <property type="match status" value="1"/>
</dbReference>
<sequence>MSQKVSPLRIDLSVFKKLALEKPPVGVKFLYDVPEGFSRFPGKIALCEAIREAHLAKSPFYIDKGNEDCVGKMVLGWTDVLPILEAGQLGPVLGIYQEARANMRIYQHLPTFSKGTVNYVLFANLENLNFDPDLMIFYTSPNQAEIILRAMSYSTGELWEPKLMPVVVCAWLYVYPFKSGKVNFCITGLSYGLKAREVFPEGKVLISVPWNWIPTIIKSLEEMQWQLPTYNREVYLAEMKRIAEEFKLPL</sequence>
<dbReference type="PANTHER" id="PTHR37954:SF3">
    <property type="entry name" value="DUF169 DOMAIN-CONTAINING PROTEIN"/>
    <property type="match status" value="1"/>
</dbReference>
<proteinExistence type="predicted"/>
<evidence type="ECO:0008006" key="2">
    <source>
        <dbReference type="Google" id="ProtNLM"/>
    </source>
</evidence>
<reference evidence="1" key="1">
    <citation type="journal article" date="2020" name="mSystems">
        <title>Genome- and Community-Level Interaction Insights into Carbon Utilization and Element Cycling Functions of Hydrothermarchaeota in Hydrothermal Sediment.</title>
        <authorList>
            <person name="Zhou Z."/>
            <person name="Liu Y."/>
            <person name="Xu W."/>
            <person name="Pan J."/>
            <person name="Luo Z.H."/>
            <person name="Li M."/>
        </authorList>
    </citation>
    <scope>NUCLEOTIDE SEQUENCE [LARGE SCALE GENOMIC DNA]</scope>
    <source>
        <strain evidence="1">SpSt-34</strain>
    </source>
</reference>
<protein>
    <recommendedName>
        <fullName evidence="2">DUF169 domain-containing protein</fullName>
    </recommendedName>
</protein>
<evidence type="ECO:0000313" key="1">
    <source>
        <dbReference type="EMBL" id="HEN27597.1"/>
    </source>
</evidence>